<evidence type="ECO:0000259" key="1">
    <source>
        <dbReference type="Pfam" id="PF18013"/>
    </source>
</evidence>
<gene>
    <name evidence="2" type="ORF">RHIZ70_4207</name>
</gene>
<dbReference type="AlphaFoldDB" id="A0A376AL23"/>
<dbReference type="Proteomes" id="UP000254764">
    <property type="component" value="Unassembled WGS sequence"/>
</dbReference>
<sequence>MAVMKQTRMMRDGRGGKPLGVKAEAGMKVEIIDDTQLPWTKIRLATGEKTEGWISDDAIDKTADTLGPLDKDLVARHCVEQASMFGGNAFYLMAVAQLRSNVRETPPVGSSGHGLFVFSAKEWALQGADPGYGIHYSAEDILDWRAQCTLFAIMAAQAQETLAEALGRPVSMAQLLLSQILGREAAVLAIETPATSRADLLAKAASSADQDRRDIEPLSGRDAALLTGETGQRIVEGIAGALQNAFEESRPFIASAVERHVAGMLQSSGGVPVSPGAINYASARIKPSRRKHAEMIAAKFAAQGYGTAQQIAAIANAIAESGLDPDASNLKGERSFGLFQLNQNGGVGAGFPDHVLRDPQRNVEIMLAEIAKPYQKANRQAFAATTSLHEAVRIFVHHFERPAEKDKQTEVRYKIAQGLVA</sequence>
<feature type="domain" description="Phage tail lysozyme" evidence="1">
    <location>
        <begin position="292"/>
        <end position="418"/>
    </location>
</feature>
<dbReference type="Gene3D" id="1.10.530.10">
    <property type="match status" value="2"/>
</dbReference>
<dbReference type="InterPro" id="IPR041219">
    <property type="entry name" value="Phage_lysozyme2"/>
</dbReference>
<name>A0A376AL23_9HYPH</name>
<protein>
    <recommendedName>
        <fullName evidence="1">Phage tail lysozyme domain-containing protein</fullName>
    </recommendedName>
</protein>
<evidence type="ECO:0000313" key="3">
    <source>
        <dbReference type="Proteomes" id="UP000254764"/>
    </source>
</evidence>
<reference evidence="3" key="1">
    <citation type="submission" date="2018-07" db="EMBL/GenBank/DDBJ databases">
        <authorList>
            <person name="Peiro R."/>
            <person name="Begona"/>
            <person name="Cbmso G."/>
            <person name="Lopez M."/>
            <person name="Gonzalez S."/>
        </authorList>
    </citation>
    <scope>NUCLEOTIDE SEQUENCE [LARGE SCALE GENOMIC DNA]</scope>
</reference>
<accession>A0A376AL23</accession>
<dbReference type="EMBL" id="UEYP01000007">
    <property type="protein sequence ID" value="SSC68499.1"/>
    <property type="molecule type" value="Genomic_DNA"/>
</dbReference>
<dbReference type="OrthoDB" id="8401410at2"/>
<dbReference type="Pfam" id="PF18013">
    <property type="entry name" value="Phage_lysozyme2"/>
    <property type="match status" value="1"/>
</dbReference>
<organism evidence="2 3">
    <name type="scientific">Ciceribacter selenitireducens ATCC BAA-1503</name>
    <dbReference type="NCBI Taxonomy" id="1336235"/>
    <lineage>
        <taxon>Bacteria</taxon>
        <taxon>Pseudomonadati</taxon>
        <taxon>Pseudomonadota</taxon>
        <taxon>Alphaproteobacteria</taxon>
        <taxon>Hyphomicrobiales</taxon>
        <taxon>Rhizobiaceae</taxon>
        <taxon>Ciceribacter</taxon>
    </lineage>
</organism>
<dbReference type="RefSeq" id="WP_115671125.1">
    <property type="nucleotide sequence ID" value="NZ_UEYP01000007.1"/>
</dbReference>
<keyword evidence="3" id="KW-1185">Reference proteome</keyword>
<evidence type="ECO:0000313" key="2">
    <source>
        <dbReference type="EMBL" id="SSC68499.1"/>
    </source>
</evidence>
<proteinExistence type="predicted"/>